<feature type="region of interest" description="Disordered" evidence="1">
    <location>
        <begin position="1"/>
        <end position="28"/>
    </location>
</feature>
<reference evidence="2 3" key="1">
    <citation type="journal article" date="2022" name="bioRxiv">
        <title>Genomics of Preaxostyla Flagellates Illuminates Evolutionary Transitions and the Path Towards Mitochondrial Loss.</title>
        <authorList>
            <person name="Novak L.V.F."/>
            <person name="Treitli S.C."/>
            <person name="Pyrih J."/>
            <person name="Halakuc P."/>
            <person name="Pipaliya S.V."/>
            <person name="Vacek V."/>
            <person name="Brzon O."/>
            <person name="Soukal P."/>
            <person name="Eme L."/>
            <person name="Dacks J.B."/>
            <person name="Karnkowska A."/>
            <person name="Elias M."/>
            <person name="Hampl V."/>
        </authorList>
    </citation>
    <scope>NUCLEOTIDE SEQUENCE [LARGE SCALE GENOMIC DNA]</scope>
    <source>
        <strain evidence="2">NAU3</strain>
        <tissue evidence="2">Gut</tissue>
    </source>
</reference>
<name>A0ABQ9XBF0_9EUKA</name>
<dbReference type="EMBL" id="JARBJD010000148">
    <property type="protein sequence ID" value="KAK2949813.1"/>
    <property type="molecule type" value="Genomic_DNA"/>
</dbReference>
<keyword evidence="3" id="KW-1185">Reference proteome</keyword>
<protein>
    <submittedName>
        <fullName evidence="2">Uncharacterized protein</fullName>
    </submittedName>
</protein>
<accession>A0ABQ9XBF0</accession>
<comment type="caution">
    <text evidence="2">The sequence shown here is derived from an EMBL/GenBank/DDBJ whole genome shotgun (WGS) entry which is preliminary data.</text>
</comment>
<dbReference type="Proteomes" id="UP001281761">
    <property type="component" value="Unassembled WGS sequence"/>
</dbReference>
<gene>
    <name evidence="2" type="ORF">BLNAU_15208</name>
</gene>
<organism evidence="2 3">
    <name type="scientific">Blattamonas nauphoetae</name>
    <dbReference type="NCBI Taxonomy" id="2049346"/>
    <lineage>
        <taxon>Eukaryota</taxon>
        <taxon>Metamonada</taxon>
        <taxon>Preaxostyla</taxon>
        <taxon>Oxymonadida</taxon>
        <taxon>Blattamonas</taxon>
    </lineage>
</organism>
<evidence type="ECO:0000313" key="2">
    <source>
        <dbReference type="EMBL" id="KAK2949813.1"/>
    </source>
</evidence>
<evidence type="ECO:0000313" key="3">
    <source>
        <dbReference type="Proteomes" id="UP001281761"/>
    </source>
</evidence>
<sequence>MSQPHFDESATSENADGPLTQFEPSQDYIRSDLRDSEETLRQLNDSRTAQIPAALDPMIVLDNPPPIRFP</sequence>
<evidence type="ECO:0000256" key="1">
    <source>
        <dbReference type="SAM" id="MobiDB-lite"/>
    </source>
</evidence>
<proteinExistence type="predicted"/>